<evidence type="ECO:0000313" key="3">
    <source>
        <dbReference type="Proteomes" id="UP000054995"/>
    </source>
</evidence>
<name>A0A0V1DNT6_TRIPS</name>
<keyword evidence="1" id="KW-0812">Transmembrane</keyword>
<protein>
    <submittedName>
        <fullName evidence="2">Uncharacterized protein</fullName>
    </submittedName>
</protein>
<sequence length="51" mass="5528">LNNHGRSASPTGNFQRNCAEVLPIYSVCVVAIISGFLGIVPEWLQVESLVE</sequence>
<dbReference type="AlphaFoldDB" id="A0A0V1DNT6"/>
<comment type="caution">
    <text evidence="2">The sequence shown here is derived from an EMBL/GenBank/DDBJ whole genome shotgun (WGS) entry which is preliminary data.</text>
</comment>
<dbReference type="EMBL" id="JYDT01002819">
    <property type="protein sequence ID" value="KRY62966.1"/>
    <property type="molecule type" value="Genomic_DNA"/>
</dbReference>
<proteinExistence type="predicted"/>
<gene>
    <name evidence="2" type="ORF">T4D_14002</name>
</gene>
<keyword evidence="1" id="KW-0472">Membrane</keyword>
<evidence type="ECO:0000313" key="2">
    <source>
        <dbReference type="EMBL" id="KRY62966.1"/>
    </source>
</evidence>
<evidence type="ECO:0000256" key="1">
    <source>
        <dbReference type="SAM" id="Phobius"/>
    </source>
</evidence>
<keyword evidence="3" id="KW-1185">Reference proteome</keyword>
<dbReference type="Proteomes" id="UP000054995">
    <property type="component" value="Unassembled WGS sequence"/>
</dbReference>
<reference evidence="2 3" key="1">
    <citation type="submission" date="2015-01" db="EMBL/GenBank/DDBJ databases">
        <title>Evolution of Trichinella species and genotypes.</title>
        <authorList>
            <person name="Korhonen P.K."/>
            <person name="Edoardo P."/>
            <person name="Giuseppe L.R."/>
            <person name="Gasser R.B."/>
        </authorList>
    </citation>
    <scope>NUCLEOTIDE SEQUENCE [LARGE SCALE GENOMIC DNA]</scope>
    <source>
        <strain evidence="2">ISS470</strain>
    </source>
</reference>
<feature type="transmembrane region" description="Helical" evidence="1">
    <location>
        <begin position="21"/>
        <end position="40"/>
    </location>
</feature>
<organism evidence="2 3">
    <name type="scientific">Trichinella pseudospiralis</name>
    <name type="common">Parasitic roundworm</name>
    <dbReference type="NCBI Taxonomy" id="6337"/>
    <lineage>
        <taxon>Eukaryota</taxon>
        <taxon>Metazoa</taxon>
        <taxon>Ecdysozoa</taxon>
        <taxon>Nematoda</taxon>
        <taxon>Enoplea</taxon>
        <taxon>Dorylaimia</taxon>
        <taxon>Trichinellida</taxon>
        <taxon>Trichinellidae</taxon>
        <taxon>Trichinella</taxon>
    </lineage>
</organism>
<feature type="non-terminal residue" evidence="2">
    <location>
        <position position="1"/>
    </location>
</feature>
<accession>A0A0V1DNT6</accession>
<keyword evidence="1" id="KW-1133">Transmembrane helix</keyword>